<comment type="caution">
    <text evidence="16">The sequence shown here is derived from an EMBL/GenBank/DDBJ whole genome shotgun (WGS) entry which is preliminary data.</text>
</comment>
<keyword evidence="10 11" id="KW-0119">Carbohydrate metabolism</keyword>
<evidence type="ECO:0000256" key="2">
    <source>
        <dbReference type="ARBA" id="ARBA00022490"/>
    </source>
</evidence>
<dbReference type="PANTHER" id="PTHR10457">
    <property type="entry name" value="MEVALONATE KINASE/GALACTOKINASE"/>
    <property type="match status" value="1"/>
</dbReference>
<dbReference type="InterPro" id="IPR019741">
    <property type="entry name" value="Galactokinase_CS"/>
</dbReference>
<feature type="domain" description="GHMP kinase N-terminal" evidence="13">
    <location>
        <begin position="98"/>
        <end position="187"/>
    </location>
</feature>
<comment type="function">
    <text evidence="11">Catalyzes the transfer of the gamma-phosphate of ATP to D-galactose to form alpha-D-galactose-1-phosphate (Gal-1-P).</text>
</comment>
<dbReference type="Pfam" id="PF08544">
    <property type="entry name" value="GHMP_kinases_C"/>
    <property type="match status" value="1"/>
</dbReference>
<dbReference type="NCBIfam" id="NF003705">
    <property type="entry name" value="PRK05322.1"/>
    <property type="match status" value="1"/>
</dbReference>
<feature type="active site" description="Proton acceptor" evidence="11">
    <location>
        <position position="179"/>
    </location>
</feature>
<dbReference type="PIRSF" id="PIRSF000530">
    <property type="entry name" value="Galactokinase"/>
    <property type="match status" value="1"/>
</dbReference>
<keyword evidence="7 11" id="KW-0067">ATP-binding</keyword>
<dbReference type="GO" id="GO:0000287">
    <property type="term" value="F:magnesium ion binding"/>
    <property type="evidence" value="ECO:0007669"/>
    <property type="project" value="UniProtKB-UniRule"/>
</dbReference>
<keyword evidence="4 11" id="KW-0479">Metal-binding</keyword>
<gene>
    <name evidence="11" type="primary">galK</name>
    <name evidence="16" type="ORF">E7201_03330</name>
</gene>
<evidence type="ECO:0000256" key="7">
    <source>
        <dbReference type="ARBA" id="ARBA00022840"/>
    </source>
</evidence>
<dbReference type="Pfam" id="PF10509">
    <property type="entry name" value="GalKase_gal_bdg"/>
    <property type="match status" value="1"/>
</dbReference>
<keyword evidence="6 11" id="KW-0418">Kinase</keyword>
<dbReference type="AlphaFoldDB" id="A0A927WQP1"/>
<dbReference type="InterPro" id="IPR020568">
    <property type="entry name" value="Ribosomal_Su5_D2-typ_SF"/>
</dbReference>
<reference evidence="16" key="1">
    <citation type="submission" date="2019-04" db="EMBL/GenBank/DDBJ databases">
        <title>Evolution of Biomass-Degrading Anaerobic Consortia Revealed by Metagenomics.</title>
        <authorList>
            <person name="Peng X."/>
        </authorList>
    </citation>
    <scope>NUCLEOTIDE SEQUENCE</scope>
    <source>
        <strain evidence="16">SIG240</strain>
    </source>
</reference>
<keyword evidence="3 11" id="KW-0808">Transferase</keyword>
<comment type="pathway">
    <text evidence="11">Carbohydrate metabolism; galactose metabolism.</text>
</comment>
<proteinExistence type="inferred from homology"/>
<feature type="binding site" evidence="11">
    <location>
        <begin position="129"/>
        <end position="135"/>
    </location>
    <ligand>
        <name>ATP</name>
        <dbReference type="ChEBI" id="CHEBI:30616"/>
    </ligand>
</feature>
<evidence type="ECO:0000313" key="16">
    <source>
        <dbReference type="EMBL" id="MBE6092202.1"/>
    </source>
</evidence>
<dbReference type="GO" id="GO:0006012">
    <property type="term" value="P:galactose metabolic process"/>
    <property type="evidence" value="ECO:0007669"/>
    <property type="project" value="UniProtKB-UniRule"/>
</dbReference>
<evidence type="ECO:0000313" key="17">
    <source>
        <dbReference type="Proteomes" id="UP000761380"/>
    </source>
</evidence>
<dbReference type="SUPFAM" id="SSF55060">
    <property type="entry name" value="GHMP Kinase, C-terminal domain"/>
    <property type="match status" value="1"/>
</dbReference>
<dbReference type="PROSITE" id="PS00627">
    <property type="entry name" value="GHMP_KINASES_ATP"/>
    <property type="match status" value="1"/>
</dbReference>
<dbReference type="InterPro" id="IPR019539">
    <property type="entry name" value="GalKase_N"/>
</dbReference>
<dbReference type="PRINTS" id="PR00473">
    <property type="entry name" value="GALCTOKINASE"/>
</dbReference>
<dbReference type="Gene3D" id="3.30.230.10">
    <property type="match status" value="1"/>
</dbReference>
<evidence type="ECO:0000256" key="4">
    <source>
        <dbReference type="ARBA" id="ARBA00022723"/>
    </source>
</evidence>
<evidence type="ECO:0000259" key="14">
    <source>
        <dbReference type="Pfam" id="PF08544"/>
    </source>
</evidence>
<evidence type="ECO:0000256" key="3">
    <source>
        <dbReference type="ARBA" id="ARBA00022679"/>
    </source>
</evidence>
<evidence type="ECO:0000256" key="12">
    <source>
        <dbReference type="NCBIfam" id="TIGR00131"/>
    </source>
</evidence>
<keyword evidence="5 11" id="KW-0547">Nucleotide-binding</keyword>
<keyword evidence="2 11" id="KW-0963">Cytoplasm</keyword>
<evidence type="ECO:0000256" key="10">
    <source>
        <dbReference type="ARBA" id="ARBA00023277"/>
    </source>
</evidence>
<dbReference type="PROSITE" id="PS00106">
    <property type="entry name" value="GALACTOKINASE"/>
    <property type="match status" value="1"/>
</dbReference>
<dbReference type="InterPro" id="IPR006206">
    <property type="entry name" value="Mevalonate/galactokinase"/>
</dbReference>
<dbReference type="InterPro" id="IPR000705">
    <property type="entry name" value="Galactokinase"/>
</dbReference>
<feature type="binding site" evidence="11">
    <location>
        <begin position="38"/>
        <end position="41"/>
    </location>
    <ligand>
        <name>substrate</name>
    </ligand>
</feature>
<dbReference type="EC" id="2.7.1.6" evidence="11 12"/>
<evidence type="ECO:0000256" key="6">
    <source>
        <dbReference type="ARBA" id="ARBA00022777"/>
    </source>
</evidence>
<name>A0A927WQP1_SELRU</name>
<dbReference type="RefSeq" id="WP_173441998.1">
    <property type="nucleotide sequence ID" value="NZ_CACZIV010000006.1"/>
</dbReference>
<feature type="site" description="Transition state stabilizer" evidence="11">
    <location>
        <position position="32"/>
    </location>
</feature>
<evidence type="ECO:0000259" key="15">
    <source>
        <dbReference type="Pfam" id="PF10509"/>
    </source>
</evidence>
<dbReference type="InterPro" id="IPR006203">
    <property type="entry name" value="GHMP_knse_ATP-bd_CS"/>
</dbReference>
<feature type="binding site" evidence="11">
    <location>
        <position position="72"/>
    </location>
    <ligand>
        <name>ATP</name>
        <dbReference type="ChEBI" id="CHEBI:30616"/>
    </ligand>
</feature>
<keyword evidence="9 11" id="KW-0299">Galactose metabolism</keyword>
<sequence>MEKENEILAKMEEEFAAKFGAQETRAYFSPGRVNLIGEHTDYNGGHVFPCAISLGTYALVADRADNKTRIYSMNLADKGVIEFAMSGLSYDKEKNWANYPMGVVKVFEDAGHKASHGFDILVYGTLPNGSGLSSSASIEVLTALILNDAFGFGLDMVEMVKLSQKAENTFVGVNCGIMDQFAVGMGKKDCAILLDCNTLSYRYSKIALEGASIVISNTNKPHSLASSAYNVRRAQCEHALNELKEVKPELNALGELSNEAFNQLAGAISEPLERQRARHAVLENNRTLEAVEALEADDVVKFGKLMNESHYSLRDDYDVTGKELDTLAELAWQIDGVIGSRMTGAGFGGCTVSLVKNEAIEAFKEKVGKAYTEKIGYAPSFYVANIADGTHRIK</sequence>
<dbReference type="NCBIfam" id="TIGR00131">
    <property type="entry name" value="gal_kin"/>
    <property type="match status" value="1"/>
</dbReference>
<comment type="catalytic activity">
    <reaction evidence="11">
        <text>alpha-D-galactose + ATP = alpha-D-galactose 1-phosphate + ADP + H(+)</text>
        <dbReference type="Rhea" id="RHEA:13553"/>
        <dbReference type="ChEBI" id="CHEBI:15378"/>
        <dbReference type="ChEBI" id="CHEBI:28061"/>
        <dbReference type="ChEBI" id="CHEBI:30616"/>
        <dbReference type="ChEBI" id="CHEBI:58336"/>
        <dbReference type="ChEBI" id="CHEBI:456216"/>
        <dbReference type="EC" id="2.7.1.6"/>
    </reaction>
</comment>
<dbReference type="Proteomes" id="UP000761380">
    <property type="component" value="Unassembled WGS sequence"/>
</dbReference>
<dbReference type="FunFam" id="3.30.230.10:FF:000017">
    <property type="entry name" value="Galactokinase"/>
    <property type="match status" value="1"/>
</dbReference>
<dbReference type="GO" id="GO:0004335">
    <property type="term" value="F:galactokinase activity"/>
    <property type="evidence" value="ECO:0007669"/>
    <property type="project" value="UniProtKB-UniRule"/>
</dbReference>
<dbReference type="HAMAP" id="MF_00246">
    <property type="entry name" value="Galactokinase"/>
    <property type="match status" value="1"/>
</dbReference>
<feature type="binding site" evidence="11">
    <location>
        <position position="135"/>
    </location>
    <ligand>
        <name>Mg(2+)</name>
        <dbReference type="ChEBI" id="CHEBI:18420"/>
    </ligand>
</feature>
<evidence type="ECO:0000256" key="1">
    <source>
        <dbReference type="ARBA" id="ARBA00006566"/>
    </source>
</evidence>
<evidence type="ECO:0000256" key="9">
    <source>
        <dbReference type="ARBA" id="ARBA00023144"/>
    </source>
</evidence>
<dbReference type="GO" id="GO:0005829">
    <property type="term" value="C:cytosol"/>
    <property type="evidence" value="ECO:0007669"/>
    <property type="project" value="TreeGrafter"/>
</dbReference>
<evidence type="ECO:0000259" key="13">
    <source>
        <dbReference type="Pfam" id="PF00288"/>
    </source>
</evidence>
<comment type="similarity">
    <text evidence="1 11">Belongs to the GHMP kinase family. GalK subfamily.</text>
</comment>
<dbReference type="InterPro" id="IPR022963">
    <property type="entry name" value="Galactokinase_bac"/>
</dbReference>
<dbReference type="PRINTS" id="PR00959">
    <property type="entry name" value="MEVGALKINASE"/>
</dbReference>
<accession>A0A927WQP1</accession>
<feature type="binding site" evidence="11">
    <location>
        <position position="229"/>
    </location>
    <ligand>
        <name>substrate</name>
    </ligand>
</feature>
<dbReference type="Gene3D" id="3.30.70.890">
    <property type="entry name" value="GHMP kinase, C-terminal domain"/>
    <property type="match status" value="1"/>
</dbReference>
<organism evidence="16 17">
    <name type="scientific">Selenomonas ruminantium</name>
    <dbReference type="NCBI Taxonomy" id="971"/>
    <lineage>
        <taxon>Bacteria</taxon>
        <taxon>Bacillati</taxon>
        <taxon>Bacillota</taxon>
        <taxon>Negativicutes</taxon>
        <taxon>Selenomonadales</taxon>
        <taxon>Selenomonadaceae</taxon>
        <taxon>Selenomonas</taxon>
    </lineage>
</organism>
<dbReference type="InterPro" id="IPR014721">
    <property type="entry name" value="Ribsml_uS5_D2-typ_fold_subgr"/>
</dbReference>
<feature type="binding site" evidence="11">
    <location>
        <position position="167"/>
    </location>
    <ligand>
        <name>Mg(2+)</name>
        <dbReference type="ChEBI" id="CHEBI:18420"/>
    </ligand>
</feature>
<dbReference type="SUPFAM" id="SSF54211">
    <property type="entry name" value="Ribosomal protein S5 domain 2-like"/>
    <property type="match status" value="1"/>
</dbReference>
<dbReference type="InterPro" id="IPR036554">
    <property type="entry name" value="GHMP_kinase_C_sf"/>
</dbReference>
<dbReference type="PANTHER" id="PTHR10457:SF7">
    <property type="entry name" value="GALACTOKINASE-RELATED"/>
    <property type="match status" value="1"/>
</dbReference>
<dbReference type="FunFam" id="3.30.70.890:FF:000001">
    <property type="entry name" value="Galactokinase"/>
    <property type="match status" value="1"/>
</dbReference>
<dbReference type="EMBL" id="SVBY01000014">
    <property type="protein sequence ID" value="MBE6092202.1"/>
    <property type="molecule type" value="Genomic_DNA"/>
</dbReference>
<evidence type="ECO:0000256" key="11">
    <source>
        <dbReference type="HAMAP-Rule" id="MF_00246"/>
    </source>
</evidence>
<comment type="subcellular location">
    <subcellularLocation>
        <location evidence="11">Cytoplasm</location>
    </subcellularLocation>
</comment>
<keyword evidence="8 11" id="KW-0460">Magnesium</keyword>
<evidence type="ECO:0000256" key="5">
    <source>
        <dbReference type="ARBA" id="ARBA00022741"/>
    </source>
</evidence>
<feature type="domain" description="Galactokinase N-terminal" evidence="15">
    <location>
        <begin position="13"/>
        <end position="61"/>
    </location>
</feature>
<evidence type="ECO:0000256" key="8">
    <source>
        <dbReference type="ARBA" id="ARBA00022842"/>
    </source>
</evidence>
<feature type="domain" description="GHMP kinase C-terminal" evidence="14">
    <location>
        <begin position="290"/>
        <end position="371"/>
    </location>
</feature>
<dbReference type="InterPro" id="IPR013750">
    <property type="entry name" value="GHMP_kinase_C_dom"/>
</dbReference>
<dbReference type="GO" id="GO:0005524">
    <property type="term" value="F:ATP binding"/>
    <property type="evidence" value="ECO:0007669"/>
    <property type="project" value="UniProtKB-UniRule"/>
</dbReference>
<dbReference type="InterPro" id="IPR006204">
    <property type="entry name" value="GHMP_kinase_N_dom"/>
</dbReference>
<dbReference type="Pfam" id="PF00288">
    <property type="entry name" value="GHMP_kinases_N"/>
    <property type="match status" value="1"/>
</dbReference>
<protein>
    <recommendedName>
        <fullName evidence="11 12">Galactokinase</fullName>
        <ecNumber evidence="11 12">2.7.1.6</ecNumber>
    </recommendedName>
    <alternativeName>
        <fullName evidence="11">Galactose kinase</fullName>
    </alternativeName>
</protein>